<evidence type="ECO:0000313" key="10">
    <source>
        <dbReference type="EMBL" id="AGA31267.1"/>
    </source>
</evidence>
<dbReference type="SUPFAM" id="SSF52172">
    <property type="entry name" value="CheY-like"/>
    <property type="match status" value="1"/>
</dbReference>
<dbReference type="PROSITE" id="PS51755">
    <property type="entry name" value="OMPR_PHOB"/>
    <property type="match status" value="1"/>
</dbReference>
<feature type="domain" description="OmpR/PhoB-type" evidence="9">
    <location>
        <begin position="127"/>
        <end position="230"/>
    </location>
</feature>
<dbReference type="SMART" id="SM00448">
    <property type="entry name" value="REC"/>
    <property type="match status" value="1"/>
</dbReference>
<dbReference type="Pfam" id="PF00072">
    <property type="entry name" value="Response_reg"/>
    <property type="match status" value="1"/>
</dbReference>
<keyword evidence="3" id="KW-0805">Transcription regulation</keyword>
<dbReference type="STRING" id="886293.Sinac_7219"/>
<dbReference type="EMBL" id="CP003364">
    <property type="protein sequence ID" value="AGA31267.1"/>
    <property type="molecule type" value="Genomic_DNA"/>
</dbReference>
<keyword evidence="1 6" id="KW-0597">Phosphoprotein</keyword>
<dbReference type="SUPFAM" id="SSF46894">
    <property type="entry name" value="C-terminal effector domain of the bipartite response regulators"/>
    <property type="match status" value="1"/>
</dbReference>
<dbReference type="GO" id="GO:0000976">
    <property type="term" value="F:transcription cis-regulatory region binding"/>
    <property type="evidence" value="ECO:0007669"/>
    <property type="project" value="TreeGrafter"/>
</dbReference>
<dbReference type="InterPro" id="IPR011006">
    <property type="entry name" value="CheY-like_superfamily"/>
</dbReference>
<dbReference type="InterPro" id="IPR001867">
    <property type="entry name" value="OmpR/PhoB-type_DNA-bd"/>
</dbReference>
<dbReference type="GO" id="GO:0005829">
    <property type="term" value="C:cytosol"/>
    <property type="evidence" value="ECO:0007669"/>
    <property type="project" value="TreeGrafter"/>
</dbReference>
<dbReference type="InterPro" id="IPR001789">
    <property type="entry name" value="Sig_transdc_resp-reg_receiver"/>
</dbReference>
<dbReference type="PANTHER" id="PTHR48111:SF4">
    <property type="entry name" value="DNA-BINDING DUAL TRANSCRIPTIONAL REGULATOR OMPR"/>
    <property type="match status" value="1"/>
</dbReference>
<dbReference type="OrthoDB" id="272875at2"/>
<keyword evidence="11" id="KW-1185">Reference proteome</keyword>
<dbReference type="GO" id="GO:0000156">
    <property type="term" value="F:phosphorelay response regulator activity"/>
    <property type="evidence" value="ECO:0007669"/>
    <property type="project" value="TreeGrafter"/>
</dbReference>
<evidence type="ECO:0000256" key="7">
    <source>
        <dbReference type="PROSITE-ProRule" id="PRU01091"/>
    </source>
</evidence>
<dbReference type="SMART" id="SM00862">
    <property type="entry name" value="Trans_reg_C"/>
    <property type="match status" value="1"/>
</dbReference>
<evidence type="ECO:0000256" key="6">
    <source>
        <dbReference type="PROSITE-ProRule" id="PRU00169"/>
    </source>
</evidence>
<evidence type="ECO:0000256" key="2">
    <source>
        <dbReference type="ARBA" id="ARBA00023012"/>
    </source>
</evidence>
<sequence>MSSKKVLVIEDDPAIRRGLIDALAFAGYATLEASDGLVGCRTALDADCDLLLLDLVLPGRDGLDILRAVRLARPTLPVIVLTARASEDDRVRGLSSGSDDYIIKPFSIRELLARVEAVLRRSPGRPPGIRRVKFIGGLADLERREVRFDNGERSDLSERENQLLLYLASHTERVISREEILAQVWGLDPAGITTRTIDMHVARLREKLRDDSVRPRIILTVRGLGYMLHAGGVTP</sequence>
<keyword evidence="2" id="KW-0902">Two-component regulatory system</keyword>
<gene>
    <name evidence="10" type="ordered locus">Sinac_7219</name>
</gene>
<evidence type="ECO:0000256" key="5">
    <source>
        <dbReference type="ARBA" id="ARBA00023163"/>
    </source>
</evidence>
<dbReference type="PANTHER" id="PTHR48111">
    <property type="entry name" value="REGULATOR OF RPOS"/>
    <property type="match status" value="1"/>
</dbReference>
<feature type="DNA-binding region" description="OmpR/PhoB-type" evidence="7">
    <location>
        <begin position="127"/>
        <end position="230"/>
    </location>
</feature>
<dbReference type="eggNOG" id="COG0745">
    <property type="taxonomic scope" value="Bacteria"/>
</dbReference>
<dbReference type="Pfam" id="PF00486">
    <property type="entry name" value="Trans_reg_C"/>
    <property type="match status" value="1"/>
</dbReference>
<dbReference type="Proteomes" id="UP000010798">
    <property type="component" value="Chromosome"/>
</dbReference>
<dbReference type="CDD" id="cd00383">
    <property type="entry name" value="trans_reg_C"/>
    <property type="match status" value="1"/>
</dbReference>
<name>L0DPT7_SINAD</name>
<dbReference type="Gene3D" id="6.10.250.690">
    <property type="match status" value="1"/>
</dbReference>
<dbReference type="InterPro" id="IPR036388">
    <property type="entry name" value="WH-like_DNA-bd_sf"/>
</dbReference>
<dbReference type="GO" id="GO:0032993">
    <property type="term" value="C:protein-DNA complex"/>
    <property type="evidence" value="ECO:0007669"/>
    <property type="project" value="TreeGrafter"/>
</dbReference>
<evidence type="ECO:0000256" key="3">
    <source>
        <dbReference type="ARBA" id="ARBA00023015"/>
    </source>
</evidence>
<evidence type="ECO:0000313" key="11">
    <source>
        <dbReference type="Proteomes" id="UP000010798"/>
    </source>
</evidence>
<dbReference type="AlphaFoldDB" id="L0DPT7"/>
<evidence type="ECO:0000256" key="4">
    <source>
        <dbReference type="ARBA" id="ARBA00023125"/>
    </source>
</evidence>
<dbReference type="RefSeq" id="WP_015250336.1">
    <property type="nucleotide sequence ID" value="NC_019892.1"/>
</dbReference>
<reference evidence="10 11" key="1">
    <citation type="submission" date="2012-02" db="EMBL/GenBank/DDBJ databases">
        <title>Complete sequence of chromosome of Singulisphaera acidiphila DSM 18658.</title>
        <authorList>
            <consortium name="US DOE Joint Genome Institute (JGI-PGF)"/>
            <person name="Lucas S."/>
            <person name="Copeland A."/>
            <person name="Lapidus A."/>
            <person name="Glavina del Rio T."/>
            <person name="Dalin E."/>
            <person name="Tice H."/>
            <person name="Bruce D."/>
            <person name="Goodwin L."/>
            <person name="Pitluck S."/>
            <person name="Peters L."/>
            <person name="Ovchinnikova G."/>
            <person name="Chertkov O."/>
            <person name="Kyrpides N."/>
            <person name="Mavromatis K."/>
            <person name="Ivanova N."/>
            <person name="Brettin T."/>
            <person name="Detter J.C."/>
            <person name="Han C."/>
            <person name="Larimer F."/>
            <person name="Land M."/>
            <person name="Hauser L."/>
            <person name="Markowitz V."/>
            <person name="Cheng J.-F."/>
            <person name="Hugenholtz P."/>
            <person name="Woyke T."/>
            <person name="Wu D."/>
            <person name="Tindall B."/>
            <person name="Pomrenke H."/>
            <person name="Brambilla E."/>
            <person name="Klenk H.-P."/>
            <person name="Eisen J.A."/>
        </authorList>
    </citation>
    <scope>NUCLEOTIDE SEQUENCE [LARGE SCALE GENOMIC DNA]</scope>
    <source>
        <strain evidence="11">ATCC BAA-1392 / DSM 18658 / VKM B-2454 / MOB10</strain>
    </source>
</reference>
<evidence type="ECO:0000259" key="8">
    <source>
        <dbReference type="PROSITE" id="PS50110"/>
    </source>
</evidence>
<dbReference type="Gene3D" id="3.40.50.2300">
    <property type="match status" value="1"/>
</dbReference>
<organism evidence="10 11">
    <name type="scientific">Singulisphaera acidiphila (strain ATCC BAA-1392 / DSM 18658 / VKM B-2454 / MOB10)</name>
    <dbReference type="NCBI Taxonomy" id="886293"/>
    <lineage>
        <taxon>Bacteria</taxon>
        <taxon>Pseudomonadati</taxon>
        <taxon>Planctomycetota</taxon>
        <taxon>Planctomycetia</taxon>
        <taxon>Isosphaerales</taxon>
        <taxon>Isosphaeraceae</taxon>
        <taxon>Singulisphaera</taxon>
    </lineage>
</organism>
<protein>
    <submittedName>
        <fullName evidence="10">Response regulator with CheY-like receiver domain and winged-helix DNA-binding domain</fullName>
    </submittedName>
</protein>
<keyword evidence="4 7" id="KW-0238">DNA-binding</keyword>
<evidence type="ECO:0000256" key="1">
    <source>
        <dbReference type="ARBA" id="ARBA00022553"/>
    </source>
</evidence>
<dbReference type="PROSITE" id="PS50110">
    <property type="entry name" value="RESPONSE_REGULATORY"/>
    <property type="match status" value="1"/>
</dbReference>
<dbReference type="Gene3D" id="1.10.10.10">
    <property type="entry name" value="Winged helix-like DNA-binding domain superfamily/Winged helix DNA-binding domain"/>
    <property type="match status" value="1"/>
</dbReference>
<evidence type="ECO:0000259" key="9">
    <source>
        <dbReference type="PROSITE" id="PS51755"/>
    </source>
</evidence>
<dbReference type="HOGENOM" id="CLU_000445_30_4_0"/>
<accession>L0DPT7</accession>
<proteinExistence type="predicted"/>
<dbReference type="InterPro" id="IPR039420">
    <property type="entry name" value="WalR-like"/>
</dbReference>
<feature type="domain" description="Response regulatory" evidence="8">
    <location>
        <begin position="5"/>
        <end position="119"/>
    </location>
</feature>
<dbReference type="KEGG" id="saci:Sinac_7219"/>
<feature type="modified residue" description="4-aspartylphosphate" evidence="6">
    <location>
        <position position="54"/>
    </location>
</feature>
<dbReference type="GO" id="GO:0006355">
    <property type="term" value="P:regulation of DNA-templated transcription"/>
    <property type="evidence" value="ECO:0007669"/>
    <property type="project" value="InterPro"/>
</dbReference>
<dbReference type="InterPro" id="IPR016032">
    <property type="entry name" value="Sig_transdc_resp-reg_C-effctor"/>
</dbReference>
<keyword evidence="5" id="KW-0804">Transcription</keyword>